<dbReference type="PANTHER" id="PTHR14947:SF24">
    <property type="entry name" value="ZINC FINGER PROTEIN 781-RELATED"/>
    <property type="match status" value="1"/>
</dbReference>
<feature type="non-terminal residue" evidence="1">
    <location>
        <position position="67"/>
    </location>
</feature>
<dbReference type="AlphaFoldDB" id="O14855"/>
<name>O14855_HUMAN</name>
<feature type="non-terminal residue" evidence="1">
    <location>
        <position position="1"/>
    </location>
</feature>
<dbReference type="EMBL" id="AF024703">
    <property type="protein sequence ID" value="AAB81093.1"/>
    <property type="molecule type" value="mRNA"/>
</dbReference>
<dbReference type="InterPro" id="IPR039938">
    <property type="entry name" value="Sp4-like"/>
</dbReference>
<evidence type="ECO:0000313" key="1">
    <source>
        <dbReference type="EMBL" id="AAB81093.1"/>
    </source>
</evidence>
<sequence>HISVKSVEELQLGVHDCRLIRESTLARNHTNAMHVARALVTAHTLIFIVESTQERNPISVRSAGKPS</sequence>
<dbReference type="PANTHER" id="PTHR14947">
    <property type="entry name" value="ZINC FINGER PROTEIN"/>
    <property type="match status" value="1"/>
</dbReference>
<reference evidence="1" key="1">
    <citation type="journal article" date="1997" name="Acta Biochim. Biophys. Sin.">
        <title>Isolation of novel human genes coding zinc finger protein from brain tissue according to the conservativity of zinc finger motif.</title>
        <authorList>
            <person name="Sun X."/>
            <person name="Yu L."/>
            <person name="Wu G."/>
            <person name="Liu S."/>
            <person name="Hu P."/>
            <person name="Zhang M."/>
            <person name="Jiang Y."/>
            <person name="Zhao S."/>
        </authorList>
    </citation>
    <scope>NUCLEOTIDE SEQUENCE</scope>
    <source>
        <tissue evidence="1">Brain</tissue>
    </source>
</reference>
<organism evidence="1">
    <name type="scientific">Homo sapiens</name>
    <name type="common">Human</name>
    <dbReference type="NCBI Taxonomy" id="9606"/>
    <lineage>
        <taxon>Eukaryota</taxon>
        <taxon>Metazoa</taxon>
        <taxon>Chordata</taxon>
        <taxon>Craniata</taxon>
        <taxon>Vertebrata</taxon>
        <taxon>Euteleostomi</taxon>
        <taxon>Mammalia</taxon>
        <taxon>Eutheria</taxon>
        <taxon>Euarchontoglires</taxon>
        <taxon>Primates</taxon>
        <taxon>Haplorrhini</taxon>
        <taxon>Catarrhini</taxon>
        <taxon>Hominidae</taxon>
        <taxon>Homo</taxon>
    </lineage>
</organism>
<protein>
    <submittedName>
        <fullName evidence="1">Zinc finger protein</fullName>
    </submittedName>
</protein>
<proteinExistence type="evidence at transcript level"/>
<accession>O14855</accession>
<reference evidence="1" key="2">
    <citation type="submission" date="1997-09" db="EMBL/GenBank/DDBJ databases">
        <authorList>
            <person name="Zhang Q."/>
        </authorList>
    </citation>
    <scope>NUCLEOTIDE SEQUENCE</scope>
    <source>
        <tissue evidence="1">Brain</tissue>
    </source>
</reference>